<feature type="domain" description="Homeobox" evidence="9">
    <location>
        <begin position="204"/>
        <end position="264"/>
    </location>
</feature>
<evidence type="ECO:0000256" key="4">
    <source>
        <dbReference type="ARBA" id="ARBA00023155"/>
    </source>
</evidence>
<evidence type="ECO:0000256" key="5">
    <source>
        <dbReference type="ARBA" id="ARBA00023242"/>
    </source>
</evidence>
<dbReference type="PANTHER" id="PTHR24340:SF111">
    <property type="entry name" value="HOMEOBOX DOMAIN-CONTAINING PROTEIN"/>
    <property type="match status" value="1"/>
</dbReference>
<keyword evidence="3 6" id="KW-0238">DNA-binding</keyword>
<dbReference type="AlphaFoldDB" id="A0A914B755"/>
<feature type="region of interest" description="Disordered" evidence="8">
    <location>
        <begin position="172"/>
        <end position="211"/>
    </location>
</feature>
<organism evidence="10 11">
    <name type="scientific">Patiria miniata</name>
    <name type="common">Bat star</name>
    <name type="synonym">Asterina miniata</name>
    <dbReference type="NCBI Taxonomy" id="46514"/>
    <lineage>
        <taxon>Eukaryota</taxon>
        <taxon>Metazoa</taxon>
        <taxon>Echinodermata</taxon>
        <taxon>Eleutherozoa</taxon>
        <taxon>Asterozoa</taxon>
        <taxon>Asteroidea</taxon>
        <taxon>Valvatacea</taxon>
        <taxon>Valvatida</taxon>
        <taxon>Asterinidae</taxon>
        <taxon>Patiria</taxon>
    </lineage>
</organism>
<comment type="similarity">
    <text evidence="2">Belongs to the NK-2 homeobox family.</text>
</comment>
<dbReference type="CDD" id="cd00086">
    <property type="entry name" value="homeodomain"/>
    <property type="match status" value="1"/>
</dbReference>
<dbReference type="InterPro" id="IPR050394">
    <property type="entry name" value="Homeobox_NK-like"/>
</dbReference>
<dbReference type="GeneID" id="119740145"/>
<dbReference type="Gene3D" id="1.10.10.60">
    <property type="entry name" value="Homeodomain-like"/>
    <property type="match status" value="1"/>
</dbReference>
<dbReference type="InterPro" id="IPR020479">
    <property type="entry name" value="HD_metazoa"/>
</dbReference>
<accession>A0A914B755</accession>
<dbReference type="OMA" id="SHQTISC"/>
<dbReference type="InterPro" id="IPR009057">
    <property type="entry name" value="Homeodomain-like_sf"/>
</dbReference>
<dbReference type="GO" id="GO:0000978">
    <property type="term" value="F:RNA polymerase II cis-regulatory region sequence-specific DNA binding"/>
    <property type="evidence" value="ECO:0007669"/>
    <property type="project" value="TreeGrafter"/>
</dbReference>
<dbReference type="PANTHER" id="PTHR24340">
    <property type="entry name" value="HOMEOBOX PROTEIN NKX"/>
    <property type="match status" value="1"/>
</dbReference>
<feature type="compositionally biased region" description="Basic residues" evidence="8">
    <location>
        <begin position="201"/>
        <end position="210"/>
    </location>
</feature>
<dbReference type="SUPFAM" id="SSF46689">
    <property type="entry name" value="Homeodomain-like"/>
    <property type="match status" value="1"/>
</dbReference>
<evidence type="ECO:0000256" key="3">
    <source>
        <dbReference type="ARBA" id="ARBA00023125"/>
    </source>
</evidence>
<dbReference type="GO" id="GO:0000981">
    <property type="term" value="F:DNA-binding transcription factor activity, RNA polymerase II-specific"/>
    <property type="evidence" value="ECO:0007669"/>
    <property type="project" value="InterPro"/>
</dbReference>
<keyword evidence="4 6" id="KW-0371">Homeobox</keyword>
<keyword evidence="11" id="KW-1185">Reference proteome</keyword>
<name>A0A914B755_PATMI</name>
<evidence type="ECO:0000256" key="7">
    <source>
        <dbReference type="RuleBase" id="RU000682"/>
    </source>
</evidence>
<proteinExistence type="inferred from homology"/>
<dbReference type="Pfam" id="PF00046">
    <property type="entry name" value="Homeodomain"/>
    <property type="match status" value="1"/>
</dbReference>
<dbReference type="RefSeq" id="XP_038071282.1">
    <property type="nucleotide sequence ID" value="XM_038215354.1"/>
</dbReference>
<dbReference type="PROSITE" id="PS00027">
    <property type="entry name" value="HOMEOBOX_1"/>
    <property type="match status" value="1"/>
</dbReference>
<dbReference type="InterPro" id="IPR017970">
    <property type="entry name" value="Homeobox_CS"/>
</dbReference>
<dbReference type="FunFam" id="1.10.10.60:FF:000078">
    <property type="entry name" value="NK2 homeobox 3"/>
    <property type="match status" value="1"/>
</dbReference>
<protein>
    <recommendedName>
        <fullName evidence="9">Homeobox domain-containing protein</fullName>
    </recommendedName>
</protein>
<dbReference type="EnsemblMetazoa" id="XM_038215354.1">
    <property type="protein sequence ID" value="XP_038071282.1"/>
    <property type="gene ID" value="LOC119740145"/>
</dbReference>
<evidence type="ECO:0000259" key="9">
    <source>
        <dbReference type="PROSITE" id="PS50071"/>
    </source>
</evidence>
<dbReference type="Proteomes" id="UP000887568">
    <property type="component" value="Unplaced"/>
</dbReference>
<dbReference type="GO" id="GO:0005634">
    <property type="term" value="C:nucleus"/>
    <property type="evidence" value="ECO:0007669"/>
    <property type="project" value="UniProtKB-SubCell"/>
</dbReference>
<evidence type="ECO:0000313" key="10">
    <source>
        <dbReference type="EnsemblMetazoa" id="XP_038071282.1"/>
    </source>
</evidence>
<evidence type="ECO:0000313" key="11">
    <source>
        <dbReference type="Proteomes" id="UP000887568"/>
    </source>
</evidence>
<dbReference type="PRINTS" id="PR00024">
    <property type="entry name" value="HOMEOBOX"/>
</dbReference>
<reference evidence="10" key="1">
    <citation type="submission" date="2022-11" db="UniProtKB">
        <authorList>
            <consortium name="EnsemblMetazoa"/>
        </authorList>
    </citation>
    <scope>IDENTIFICATION</scope>
</reference>
<sequence length="371" mass="40065">MLTRKCGAFTLPETMQENGMMSGYHGYPQSMGYPSTTSTTSPPGSTTPFSVKDILCLAAAHQQHHHPRHPGVPPQPPAMQGYQDHGLFPMTDEAFLVDSAAAFPCDITAVSCSVSSPEEARSSCSYPSVMGYSEIAPSSTSPLEQKLPSLQHVQSHQTISCQEVCRTIDPKRTHPLNHHHHHQLGGGVAAGGGVGGDKQPSKSRQRRKPRVLFSQAQVYELERRFKQQRYLSAPERDQLATLLKLTPTQVKIWFQNRRYKSKRQRQDKSLELAAAGGQQFPPRRVAVPVLVRDGKPCLGNLGVNTSAAPPAPGPPPPPPYGYTCGGYSSGNSVSSAGRFVNSCSYAGGAGTHGNGVGVYSQPTIQQAVRTW</sequence>
<evidence type="ECO:0000256" key="8">
    <source>
        <dbReference type="SAM" id="MobiDB-lite"/>
    </source>
</evidence>
<feature type="DNA-binding region" description="Homeobox" evidence="6">
    <location>
        <begin position="206"/>
        <end position="265"/>
    </location>
</feature>
<evidence type="ECO:0000256" key="2">
    <source>
        <dbReference type="ARBA" id="ARBA00005661"/>
    </source>
</evidence>
<evidence type="ECO:0000256" key="1">
    <source>
        <dbReference type="ARBA" id="ARBA00004123"/>
    </source>
</evidence>
<dbReference type="InterPro" id="IPR001356">
    <property type="entry name" value="HD"/>
</dbReference>
<dbReference type="GO" id="GO:0030154">
    <property type="term" value="P:cell differentiation"/>
    <property type="evidence" value="ECO:0007669"/>
    <property type="project" value="TreeGrafter"/>
</dbReference>
<keyword evidence="5 6" id="KW-0539">Nucleus</keyword>
<dbReference type="SMART" id="SM00389">
    <property type="entry name" value="HOX"/>
    <property type="match status" value="1"/>
</dbReference>
<comment type="subcellular location">
    <subcellularLocation>
        <location evidence="1 6 7">Nucleus</location>
    </subcellularLocation>
</comment>
<feature type="compositionally biased region" description="Gly residues" evidence="8">
    <location>
        <begin position="184"/>
        <end position="196"/>
    </location>
</feature>
<feature type="compositionally biased region" description="Basic residues" evidence="8">
    <location>
        <begin position="173"/>
        <end position="183"/>
    </location>
</feature>
<dbReference type="OrthoDB" id="3137333at2759"/>
<evidence type="ECO:0000256" key="6">
    <source>
        <dbReference type="PROSITE-ProRule" id="PRU00108"/>
    </source>
</evidence>
<dbReference type="PROSITE" id="PS50071">
    <property type="entry name" value="HOMEOBOX_2"/>
    <property type="match status" value="1"/>
</dbReference>